<dbReference type="Proteomes" id="UP001177140">
    <property type="component" value="Unassembled WGS sequence"/>
</dbReference>
<sequence>MVVSSCANSLIGLLILLFTITASSATRDVVTFDSDAHFDVSQICSRVKDKNYRNLIIESYPGIFKFDVKEIGVTVHGAQECHLEYCNQLYTSFLQKIRRSYLSCWAKKLHRIT</sequence>
<accession>A0AA41VRG2</accession>
<protein>
    <submittedName>
        <fullName evidence="2">Uncharacterized protein</fullName>
    </submittedName>
</protein>
<proteinExistence type="predicted"/>
<gene>
    <name evidence="2" type="ORF">MKW94_016459</name>
</gene>
<dbReference type="EMBL" id="JAJJMA010277775">
    <property type="protein sequence ID" value="MCL7046134.1"/>
    <property type="molecule type" value="Genomic_DNA"/>
</dbReference>
<evidence type="ECO:0000313" key="2">
    <source>
        <dbReference type="EMBL" id="MCL7046134.1"/>
    </source>
</evidence>
<name>A0AA41VRG2_PAPNU</name>
<reference evidence="2" key="1">
    <citation type="submission" date="2022-03" db="EMBL/GenBank/DDBJ databases">
        <title>A functionally conserved STORR gene fusion in Papaver species that diverged 16.8 million years ago.</title>
        <authorList>
            <person name="Catania T."/>
        </authorList>
    </citation>
    <scope>NUCLEOTIDE SEQUENCE</scope>
    <source>
        <strain evidence="2">S-191538</strain>
    </source>
</reference>
<organism evidence="2 3">
    <name type="scientific">Papaver nudicaule</name>
    <name type="common">Iceland poppy</name>
    <dbReference type="NCBI Taxonomy" id="74823"/>
    <lineage>
        <taxon>Eukaryota</taxon>
        <taxon>Viridiplantae</taxon>
        <taxon>Streptophyta</taxon>
        <taxon>Embryophyta</taxon>
        <taxon>Tracheophyta</taxon>
        <taxon>Spermatophyta</taxon>
        <taxon>Magnoliopsida</taxon>
        <taxon>Ranunculales</taxon>
        <taxon>Papaveraceae</taxon>
        <taxon>Papaveroideae</taxon>
        <taxon>Papaver</taxon>
    </lineage>
</organism>
<evidence type="ECO:0000256" key="1">
    <source>
        <dbReference type="SAM" id="SignalP"/>
    </source>
</evidence>
<feature type="signal peptide" evidence="1">
    <location>
        <begin position="1"/>
        <end position="25"/>
    </location>
</feature>
<feature type="chain" id="PRO_5041300010" evidence="1">
    <location>
        <begin position="26"/>
        <end position="113"/>
    </location>
</feature>
<evidence type="ECO:0000313" key="3">
    <source>
        <dbReference type="Proteomes" id="UP001177140"/>
    </source>
</evidence>
<keyword evidence="1" id="KW-0732">Signal</keyword>
<comment type="caution">
    <text evidence="2">The sequence shown here is derived from an EMBL/GenBank/DDBJ whole genome shotgun (WGS) entry which is preliminary data.</text>
</comment>
<keyword evidence="3" id="KW-1185">Reference proteome</keyword>
<dbReference type="AlphaFoldDB" id="A0AA41VRG2"/>